<evidence type="ECO:0000259" key="12">
    <source>
        <dbReference type="SMART" id="SM00228"/>
    </source>
</evidence>
<dbReference type="InterPro" id="IPR041489">
    <property type="entry name" value="PDZ_6"/>
</dbReference>
<dbReference type="NCBIfam" id="TIGR00054">
    <property type="entry name" value="RIP metalloprotease RseP"/>
    <property type="match status" value="1"/>
</dbReference>
<dbReference type="Pfam" id="PF02163">
    <property type="entry name" value="Peptidase_M50"/>
    <property type="match status" value="1"/>
</dbReference>
<feature type="domain" description="PDZ" evidence="12">
    <location>
        <begin position="213"/>
        <end position="281"/>
    </location>
</feature>
<protein>
    <recommendedName>
        <fullName evidence="11">Zinc metalloprotease</fullName>
        <ecNumber evidence="11">3.4.24.-</ecNumber>
    </recommendedName>
</protein>
<dbReference type="GO" id="GO:0006508">
    <property type="term" value="P:proteolysis"/>
    <property type="evidence" value="ECO:0007669"/>
    <property type="project" value="UniProtKB-KW"/>
</dbReference>
<dbReference type="InterPro" id="IPR008915">
    <property type="entry name" value="Peptidase_M50"/>
</dbReference>
<evidence type="ECO:0000313" key="14">
    <source>
        <dbReference type="Proteomes" id="UP000231553"/>
    </source>
</evidence>
<evidence type="ECO:0000256" key="2">
    <source>
        <dbReference type="ARBA" id="ARBA00004141"/>
    </source>
</evidence>
<evidence type="ECO:0000256" key="8">
    <source>
        <dbReference type="ARBA" id="ARBA00022989"/>
    </source>
</evidence>
<keyword evidence="8 11" id="KW-1133">Transmembrane helix</keyword>
<evidence type="ECO:0000256" key="3">
    <source>
        <dbReference type="ARBA" id="ARBA00007931"/>
    </source>
</evidence>
<feature type="transmembrane region" description="Helical" evidence="11">
    <location>
        <begin position="381"/>
        <end position="413"/>
    </location>
</feature>
<sequence>MDIFALIPQFGGLIYTLLAFVVALSIIVAVHEFGHYIVGRWSGIHAEVFSLGFGPVLFARTDRRGTRWQVAALPFGGYVKFLGDSNAASGKDSGVMAAASADPEALRKTMHGAPLWARAATVAAGPAFNFAMSIAVFTAVFMLRGVASDPLTVGEIQPLPGGAYELQEGDELLAVGGVTVPKFNTEGGEDWSAFRAALPEERALAYTVLRDGQQMEVDGPYLYPPLISSVAPRSAAMDAGFRPGDVIVAVDGDPIFAFDQLKSRVEASDGRVLEVSVWREGENLQFALAPRRTDEPQQEGGFATQWRIGVVSGMAIEPAKEAAGPVEALVGGVAQTGAIITGSLSGLWHMITGAISTCNISGPIGIAETSGAMASQGAQSFIWFVAVLSTAVGLLNLFPIPALDGGHLVFYVYEAATGRPPNDRALQVLMAFGMAAILTLMVFALGNDIFC</sequence>
<dbReference type="InterPro" id="IPR001478">
    <property type="entry name" value="PDZ"/>
</dbReference>
<evidence type="ECO:0000256" key="7">
    <source>
        <dbReference type="ARBA" id="ARBA00022833"/>
    </source>
</evidence>
<organism evidence="13 14">
    <name type="scientific">Pseudooceanicola lipolyticus</name>
    <dbReference type="NCBI Taxonomy" id="2029104"/>
    <lineage>
        <taxon>Bacteria</taxon>
        <taxon>Pseudomonadati</taxon>
        <taxon>Pseudomonadota</taxon>
        <taxon>Alphaproteobacteria</taxon>
        <taxon>Rhodobacterales</taxon>
        <taxon>Paracoccaceae</taxon>
        <taxon>Pseudooceanicola</taxon>
    </lineage>
</organism>
<keyword evidence="10 11" id="KW-0472">Membrane</keyword>
<dbReference type="CDD" id="cd23081">
    <property type="entry name" value="cpPDZ_EcRseP-like"/>
    <property type="match status" value="1"/>
</dbReference>
<dbReference type="EC" id="3.4.24.-" evidence="11"/>
<evidence type="ECO:0000256" key="5">
    <source>
        <dbReference type="ARBA" id="ARBA00022692"/>
    </source>
</evidence>
<feature type="domain" description="PDZ" evidence="12">
    <location>
        <begin position="139"/>
        <end position="212"/>
    </location>
</feature>
<accession>A0A2M8IVD8</accession>
<dbReference type="InterPro" id="IPR004387">
    <property type="entry name" value="Pept_M50_Zn"/>
</dbReference>
<dbReference type="Pfam" id="PF17820">
    <property type="entry name" value="PDZ_6"/>
    <property type="match status" value="1"/>
</dbReference>
<comment type="cofactor">
    <cofactor evidence="1 11">
        <name>Zn(2+)</name>
        <dbReference type="ChEBI" id="CHEBI:29105"/>
    </cofactor>
</comment>
<evidence type="ECO:0000313" key="13">
    <source>
        <dbReference type="EMBL" id="PJE34493.1"/>
    </source>
</evidence>
<evidence type="ECO:0000256" key="9">
    <source>
        <dbReference type="ARBA" id="ARBA00023049"/>
    </source>
</evidence>
<evidence type="ECO:0000256" key="10">
    <source>
        <dbReference type="ARBA" id="ARBA00023136"/>
    </source>
</evidence>
<keyword evidence="11" id="KW-0479">Metal-binding</keyword>
<name>A0A2M8IVD8_9RHOB</name>
<dbReference type="GO" id="GO:0004222">
    <property type="term" value="F:metalloendopeptidase activity"/>
    <property type="evidence" value="ECO:0007669"/>
    <property type="project" value="InterPro"/>
</dbReference>
<evidence type="ECO:0000256" key="11">
    <source>
        <dbReference type="RuleBase" id="RU362031"/>
    </source>
</evidence>
<comment type="similarity">
    <text evidence="3 11">Belongs to the peptidase M50B family.</text>
</comment>
<feature type="transmembrane region" description="Helical" evidence="11">
    <location>
        <begin position="115"/>
        <end position="143"/>
    </location>
</feature>
<keyword evidence="5 11" id="KW-0812">Transmembrane</keyword>
<dbReference type="PANTHER" id="PTHR42837:SF2">
    <property type="entry name" value="MEMBRANE METALLOPROTEASE ARASP2, CHLOROPLASTIC-RELATED"/>
    <property type="match status" value="1"/>
</dbReference>
<comment type="subcellular location">
    <subcellularLocation>
        <location evidence="2">Membrane</location>
        <topology evidence="2">Multi-pass membrane protein</topology>
    </subcellularLocation>
</comment>
<comment type="caution">
    <text evidence="13">The sequence shown here is derived from an EMBL/GenBank/DDBJ whole genome shotgun (WGS) entry which is preliminary data.</text>
</comment>
<proteinExistence type="inferred from homology"/>
<keyword evidence="6 11" id="KW-0378">Hydrolase</keyword>
<evidence type="ECO:0000256" key="6">
    <source>
        <dbReference type="ARBA" id="ARBA00022801"/>
    </source>
</evidence>
<gene>
    <name evidence="13" type="primary">rseP</name>
    <name evidence="13" type="ORF">CVM52_21970</name>
</gene>
<keyword evidence="14" id="KW-1185">Reference proteome</keyword>
<dbReference type="PANTHER" id="PTHR42837">
    <property type="entry name" value="REGULATOR OF SIGMA-E PROTEASE RSEP"/>
    <property type="match status" value="1"/>
</dbReference>
<feature type="transmembrane region" description="Helical" evidence="11">
    <location>
        <begin position="37"/>
        <end position="59"/>
    </location>
</feature>
<dbReference type="Gene3D" id="2.30.42.10">
    <property type="match status" value="1"/>
</dbReference>
<dbReference type="Proteomes" id="UP000231553">
    <property type="component" value="Unassembled WGS sequence"/>
</dbReference>
<evidence type="ECO:0000256" key="1">
    <source>
        <dbReference type="ARBA" id="ARBA00001947"/>
    </source>
</evidence>
<dbReference type="GO" id="GO:0046872">
    <property type="term" value="F:metal ion binding"/>
    <property type="evidence" value="ECO:0007669"/>
    <property type="project" value="UniProtKB-KW"/>
</dbReference>
<dbReference type="InterPro" id="IPR036034">
    <property type="entry name" value="PDZ_sf"/>
</dbReference>
<dbReference type="RefSeq" id="WP_100164525.1">
    <property type="nucleotide sequence ID" value="NZ_PGTB01000174.1"/>
</dbReference>
<feature type="transmembrane region" description="Helical" evidence="11">
    <location>
        <begin position="425"/>
        <end position="445"/>
    </location>
</feature>
<reference evidence="13 14" key="1">
    <citation type="journal article" date="2018" name="Int. J. Syst. Evol. Microbiol.">
        <title>Pseudooceanicola lipolyticus sp. nov., a marine alphaproteobacterium, reclassification of Oceanicola flagellatus as Pseudooceanicola flagellatus comb. nov. and emended description of the genus Pseudooceanicola.</title>
        <authorList>
            <person name="Huang M.-M."/>
            <person name="Guo L.-L."/>
            <person name="Wu Y.-H."/>
            <person name="Lai Q.-L."/>
            <person name="Shao Z.-Z."/>
            <person name="Wang C.-S."/>
            <person name="Wu M."/>
            <person name="Xu X.-W."/>
        </authorList>
    </citation>
    <scope>NUCLEOTIDE SEQUENCE [LARGE SCALE GENOMIC DNA]</scope>
    <source>
        <strain evidence="13 14">157</strain>
    </source>
</reference>
<keyword evidence="7 11" id="KW-0862">Zinc</keyword>
<dbReference type="SUPFAM" id="SSF50156">
    <property type="entry name" value="PDZ domain-like"/>
    <property type="match status" value="2"/>
</dbReference>
<keyword evidence="4 13" id="KW-0645">Protease</keyword>
<keyword evidence="9 11" id="KW-0482">Metalloprotease</keyword>
<dbReference type="CDD" id="cd06163">
    <property type="entry name" value="S2P-M50_PDZ_RseP-like"/>
    <property type="match status" value="1"/>
</dbReference>
<feature type="transmembrane region" description="Helical" evidence="11">
    <location>
        <begin position="12"/>
        <end position="31"/>
    </location>
</feature>
<dbReference type="OrthoDB" id="9782003at2"/>
<dbReference type="SMART" id="SM00228">
    <property type="entry name" value="PDZ"/>
    <property type="match status" value="2"/>
</dbReference>
<dbReference type="AlphaFoldDB" id="A0A2M8IVD8"/>
<dbReference type="GO" id="GO:0016020">
    <property type="term" value="C:membrane"/>
    <property type="evidence" value="ECO:0007669"/>
    <property type="project" value="UniProtKB-SubCell"/>
</dbReference>
<dbReference type="EMBL" id="PGTB01000174">
    <property type="protein sequence ID" value="PJE34493.1"/>
    <property type="molecule type" value="Genomic_DNA"/>
</dbReference>
<evidence type="ECO:0000256" key="4">
    <source>
        <dbReference type="ARBA" id="ARBA00022670"/>
    </source>
</evidence>